<dbReference type="Gene3D" id="3.40.50.970">
    <property type="match status" value="1"/>
</dbReference>
<dbReference type="FunFam" id="3.40.50.920:FF:000001">
    <property type="entry name" value="Pyruvate dehydrogenase E1 beta subunit"/>
    <property type="match status" value="1"/>
</dbReference>
<evidence type="ECO:0000313" key="6">
    <source>
        <dbReference type="Proteomes" id="UP000318093"/>
    </source>
</evidence>
<dbReference type="NCBIfam" id="NF006667">
    <property type="entry name" value="PRK09212.1"/>
    <property type="match status" value="1"/>
</dbReference>
<feature type="domain" description="Transketolase-like pyrimidine-binding" evidence="4">
    <location>
        <begin position="17"/>
        <end position="192"/>
    </location>
</feature>
<proteinExistence type="predicted"/>
<dbReference type="FunFam" id="3.40.50.970:FF:000001">
    <property type="entry name" value="Pyruvate dehydrogenase E1 beta subunit"/>
    <property type="match status" value="1"/>
</dbReference>
<dbReference type="PANTHER" id="PTHR43257">
    <property type="entry name" value="PYRUVATE DEHYDROGENASE E1 COMPONENT BETA SUBUNIT"/>
    <property type="match status" value="1"/>
</dbReference>
<comment type="caution">
    <text evidence="5">The sequence shown here is derived from an EMBL/GenBank/DDBJ whole genome shotgun (WGS) entry which is preliminary data.</text>
</comment>
<dbReference type="InterPro" id="IPR029061">
    <property type="entry name" value="THDP-binding"/>
</dbReference>
<evidence type="ECO:0000256" key="3">
    <source>
        <dbReference type="ARBA" id="ARBA00023052"/>
    </source>
</evidence>
<dbReference type="SUPFAM" id="SSF52518">
    <property type="entry name" value="Thiamin diphosphate-binding fold (THDP-binding)"/>
    <property type="match status" value="1"/>
</dbReference>
<sequence length="339" mass="35659">MLRAEPAEGGRAATRDLTFGQAIKEALAQEMRRDPRVFIIGEDVAEAGTVFKVLAGLVEEFGAKRVLDSPISEAGITGIGVGAAMTGMRPVVDIMFGDFITLAMDQIVNQAAKVHYMSGGKLRVPMVIRTTMGATRRSAAQHSQSLHVWPAHVPGLRVALPSTPADAKGLLATAIRDDNPVVFFEDKMMYQLKGPVPEGEYAIPFGLADIKRPGTDITIVATSSMVHVALDAANALEEAGISAEVVDPRTLAPLDAETLIASAQKTGRAIVVDEGYQQFGATAEIAAVIADGAFDYLDAPVKRIGAMNVPVPFSPVLEDQTVPTAESVAAAAKALCGRA</sequence>
<protein>
    <submittedName>
        <fullName evidence="5">Alpha-ketoacid dehydrogenase subunit beta</fullName>
    </submittedName>
</protein>
<dbReference type="PANTHER" id="PTHR43257:SF2">
    <property type="entry name" value="PYRUVATE DEHYDROGENASE E1 COMPONENT SUBUNIT BETA"/>
    <property type="match status" value="1"/>
</dbReference>
<dbReference type="InterPro" id="IPR033248">
    <property type="entry name" value="Transketolase_C"/>
</dbReference>
<comment type="cofactor">
    <cofactor evidence="1">
        <name>thiamine diphosphate</name>
        <dbReference type="ChEBI" id="CHEBI:58937"/>
    </cofactor>
</comment>
<evidence type="ECO:0000256" key="2">
    <source>
        <dbReference type="ARBA" id="ARBA00023002"/>
    </source>
</evidence>
<accession>A0A537JAU0</accession>
<dbReference type="Proteomes" id="UP000318093">
    <property type="component" value="Unassembled WGS sequence"/>
</dbReference>
<reference evidence="5 6" key="1">
    <citation type="journal article" date="2019" name="Nat. Microbiol.">
        <title>Mediterranean grassland soil C-N compound turnover is dependent on rainfall and depth, and is mediated by genomically divergent microorganisms.</title>
        <authorList>
            <person name="Diamond S."/>
            <person name="Andeer P.F."/>
            <person name="Li Z."/>
            <person name="Crits-Christoph A."/>
            <person name="Burstein D."/>
            <person name="Anantharaman K."/>
            <person name="Lane K.R."/>
            <person name="Thomas B.C."/>
            <person name="Pan C."/>
            <person name="Northen T.R."/>
            <person name="Banfield J.F."/>
        </authorList>
    </citation>
    <scope>NUCLEOTIDE SEQUENCE [LARGE SCALE GENOMIC DNA]</scope>
    <source>
        <strain evidence="5">NP_6</strain>
    </source>
</reference>
<evidence type="ECO:0000256" key="1">
    <source>
        <dbReference type="ARBA" id="ARBA00001964"/>
    </source>
</evidence>
<organism evidence="5 6">
    <name type="scientific">Candidatus Segetimicrobium genomatis</name>
    <dbReference type="NCBI Taxonomy" id="2569760"/>
    <lineage>
        <taxon>Bacteria</taxon>
        <taxon>Bacillati</taxon>
        <taxon>Candidatus Sysuimicrobiota</taxon>
        <taxon>Candidatus Sysuimicrobiia</taxon>
        <taxon>Candidatus Sysuimicrobiales</taxon>
        <taxon>Candidatus Segetimicrobiaceae</taxon>
        <taxon>Candidatus Segetimicrobium</taxon>
    </lineage>
</organism>
<gene>
    <name evidence="5" type="ORF">E6H03_07945</name>
</gene>
<dbReference type="CDD" id="cd07036">
    <property type="entry name" value="TPP_PYR_E1-PDHc-beta_like"/>
    <property type="match status" value="1"/>
</dbReference>
<dbReference type="InterPro" id="IPR009014">
    <property type="entry name" value="Transketo_C/PFOR_II"/>
</dbReference>
<dbReference type="AlphaFoldDB" id="A0A537JAU0"/>
<dbReference type="Pfam" id="PF02780">
    <property type="entry name" value="Transketolase_C"/>
    <property type="match status" value="1"/>
</dbReference>
<dbReference type="SMART" id="SM00861">
    <property type="entry name" value="Transket_pyr"/>
    <property type="match status" value="1"/>
</dbReference>
<keyword evidence="2" id="KW-0560">Oxidoreductase</keyword>
<dbReference type="SUPFAM" id="SSF52922">
    <property type="entry name" value="TK C-terminal domain-like"/>
    <property type="match status" value="1"/>
</dbReference>
<dbReference type="EMBL" id="VBAN01000245">
    <property type="protein sequence ID" value="TMI80667.1"/>
    <property type="molecule type" value="Genomic_DNA"/>
</dbReference>
<dbReference type="Gene3D" id="3.40.50.920">
    <property type="match status" value="1"/>
</dbReference>
<evidence type="ECO:0000259" key="4">
    <source>
        <dbReference type="SMART" id="SM00861"/>
    </source>
</evidence>
<name>A0A537JAU0_9BACT</name>
<dbReference type="Pfam" id="PF02779">
    <property type="entry name" value="Transket_pyr"/>
    <property type="match status" value="1"/>
</dbReference>
<keyword evidence="3" id="KW-0786">Thiamine pyrophosphate</keyword>
<evidence type="ECO:0000313" key="5">
    <source>
        <dbReference type="EMBL" id="TMI80667.1"/>
    </source>
</evidence>
<dbReference type="InterPro" id="IPR005475">
    <property type="entry name" value="Transketolase-like_Pyr-bd"/>
</dbReference>
<dbReference type="GO" id="GO:0016491">
    <property type="term" value="F:oxidoreductase activity"/>
    <property type="evidence" value="ECO:0007669"/>
    <property type="project" value="UniProtKB-KW"/>
</dbReference>